<dbReference type="InterPro" id="IPR055129">
    <property type="entry name" value="YEATS_dom"/>
</dbReference>
<dbReference type="STRING" id="1246581.A0A2H9TLX6"/>
<evidence type="ECO:0000313" key="6">
    <source>
        <dbReference type="Proteomes" id="UP000240830"/>
    </source>
</evidence>
<dbReference type="CDD" id="cd16907">
    <property type="entry name" value="YEATS_YEATS2_like"/>
    <property type="match status" value="1"/>
</dbReference>
<feature type="region of interest" description="Disordered" evidence="3">
    <location>
        <begin position="21"/>
        <end position="42"/>
    </location>
</feature>
<evidence type="ECO:0000313" key="5">
    <source>
        <dbReference type="EMBL" id="PJF18719.1"/>
    </source>
</evidence>
<comment type="caution">
    <text evidence="5">The sequence shown here is derived from an EMBL/GenBank/DDBJ whole genome shotgun (WGS) entry which is preliminary data.</text>
</comment>
<dbReference type="Gene3D" id="2.60.40.1970">
    <property type="entry name" value="YEATS domain"/>
    <property type="match status" value="1"/>
</dbReference>
<dbReference type="InterPro" id="IPR055127">
    <property type="entry name" value="YEATS2_3HBD"/>
</dbReference>
<proteinExistence type="predicted"/>
<evidence type="ECO:0000256" key="3">
    <source>
        <dbReference type="SAM" id="MobiDB-lite"/>
    </source>
</evidence>
<dbReference type="InterPro" id="IPR005033">
    <property type="entry name" value="YEATS"/>
</dbReference>
<evidence type="ECO:0000259" key="4">
    <source>
        <dbReference type="PROSITE" id="PS51037"/>
    </source>
</evidence>
<protein>
    <recommendedName>
        <fullName evidence="4">YEATS domain-containing protein</fullName>
    </recommendedName>
</protein>
<feature type="compositionally biased region" description="Gly residues" evidence="3">
    <location>
        <begin position="31"/>
        <end position="40"/>
    </location>
</feature>
<evidence type="ECO:0000256" key="2">
    <source>
        <dbReference type="PROSITE-ProRule" id="PRU00376"/>
    </source>
</evidence>
<dbReference type="EMBL" id="MTSL01000105">
    <property type="protein sequence ID" value="PJF18719.1"/>
    <property type="molecule type" value="Genomic_DNA"/>
</dbReference>
<evidence type="ECO:0000256" key="1">
    <source>
        <dbReference type="ARBA" id="ARBA00023242"/>
    </source>
</evidence>
<feature type="domain" description="YEATS" evidence="4">
    <location>
        <begin position="49"/>
        <end position="213"/>
    </location>
</feature>
<name>A0A2H9TLX6_9FUNG</name>
<accession>A0A2H9TLX6</accession>
<dbReference type="AlphaFoldDB" id="A0A2H9TLX6"/>
<gene>
    <name evidence="5" type="ORF">PSACC_01464</name>
</gene>
<dbReference type="InterPro" id="IPR038704">
    <property type="entry name" value="YEAST_sf"/>
</dbReference>
<dbReference type="GO" id="GO:0005634">
    <property type="term" value="C:nucleus"/>
    <property type="evidence" value="ECO:0007669"/>
    <property type="project" value="UniProtKB-SubCell"/>
</dbReference>
<comment type="subcellular location">
    <subcellularLocation>
        <location evidence="2">Nucleus</location>
    </subcellularLocation>
</comment>
<keyword evidence="6" id="KW-1185">Reference proteome</keyword>
<organism evidence="5 6">
    <name type="scientific">Paramicrosporidium saccamoebae</name>
    <dbReference type="NCBI Taxonomy" id="1246581"/>
    <lineage>
        <taxon>Eukaryota</taxon>
        <taxon>Fungi</taxon>
        <taxon>Fungi incertae sedis</taxon>
        <taxon>Cryptomycota</taxon>
        <taxon>Cryptomycota incertae sedis</taxon>
        <taxon>Paramicrosporidium</taxon>
    </lineage>
</organism>
<dbReference type="GO" id="GO:0000785">
    <property type="term" value="C:chromatin"/>
    <property type="evidence" value="ECO:0007669"/>
    <property type="project" value="UniProtKB-ARBA"/>
</dbReference>
<keyword evidence="1 2" id="KW-0539">Nucleus</keyword>
<dbReference type="PROSITE" id="PS51037">
    <property type="entry name" value="YEATS"/>
    <property type="match status" value="1"/>
</dbReference>
<dbReference type="OrthoDB" id="1741717at2759"/>
<dbReference type="Proteomes" id="UP000240830">
    <property type="component" value="Unassembled WGS sequence"/>
</dbReference>
<sequence>MIRANVTGPINDLVKKPMIHVGTADPEPVGSGSGLPGSAGDGDAIPTFKGSRYYVKRRIILGNAAKSLVSKSGTVKADPGDVNGSSVMENPDGKLPTHKWRVYVKSPKGTVDPSQDVKSFIKAVRFFLHPSYSPNDVIDVTEAPFELVRSGWGEFPIRVQIHFWDPRNKPVEIVHLLRVVTAPSGKYSILAEQAHDLDLDRRTDFQLGSSELSAVLPKVESKTARVSDDDVLLIAVNDFPLAGKRGKRAFDSTKYRPASSMEEFLRLDLDQQRQLEMHRATALCNHLMRVFPTFSMSPEDVVGWCREKGYTPASVAAFASALEELDLSPEKLLYCRFCGLAHLPQDKFEILQKNCSIRPRKIHVSSRTPSSDLTSRFELLPENCDIVKRLKQDCFGPYMSYYERSTPANAECNDLEEWTRQKVQDIQPGHPASEPAVKMVTSVVRSFMEKLIQISTKEIPESKERASGRPVLLTPLHVYRAILNRDEMDFLCNAHMLGGAPPKDFATS</sequence>
<dbReference type="GO" id="GO:0006355">
    <property type="term" value="P:regulation of DNA-templated transcription"/>
    <property type="evidence" value="ECO:0007669"/>
    <property type="project" value="InterPro"/>
</dbReference>
<reference evidence="5 6" key="1">
    <citation type="submission" date="2016-10" db="EMBL/GenBank/DDBJ databases">
        <title>The genome of Paramicrosporidium saccamoebae is the missing link in understanding Cryptomycota and Microsporidia evolution.</title>
        <authorList>
            <person name="Quandt C.A."/>
            <person name="Beaudet D."/>
            <person name="Corsaro D."/>
            <person name="Michel R."/>
            <person name="Corradi N."/>
            <person name="James T."/>
        </authorList>
    </citation>
    <scope>NUCLEOTIDE SEQUENCE [LARGE SCALE GENOMIC DNA]</scope>
    <source>
        <strain evidence="5 6">KSL3</strain>
    </source>
</reference>
<dbReference type="Pfam" id="PF03366">
    <property type="entry name" value="YEATS"/>
    <property type="match status" value="1"/>
</dbReference>
<dbReference type="PANTHER" id="PTHR23195">
    <property type="entry name" value="YEATS DOMAIN"/>
    <property type="match status" value="1"/>
</dbReference>
<dbReference type="Pfam" id="PF22951">
    <property type="entry name" value="3HBD"/>
    <property type="match status" value="1"/>
</dbReference>